<keyword evidence="1" id="KW-1133">Transmembrane helix</keyword>
<evidence type="ECO:0000313" key="3">
    <source>
        <dbReference type="EMBL" id="RJO78347.1"/>
    </source>
</evidence>
<keyword evidence="1" id="KW-0472">Membrane</keyword>
<reference evidence="3 4" key="1">
    <citation type="submission" date="2018-09" db="EMBL/GenBank/DDBJ databases">
        <title>YIM PH21274 draft genome.</title>
        <authorList>
            <person name="Miao C."/>
        </authorList>
    </citation>
    <scope>NUCLEOTIDE SEQUENCE [LARGE SCALE GENOMIC DNA]</scope>
    <source>
        <strain evidence="3 4">YIM PH 21724</strain>
    </source>
</reference>
<evidence type="ECO:0000259" key="2">
    <source>
        <dbReference type="Pfam" id="PF04471"/>
    </source>
</evidence>
<dbReference type="InterPro" id="IPR052906">
    <property type="entry name" value="Type_IV_Methyl-Rstrct_Enzyme"/>
</dbReference>
<evidence type="ECO:0000256" key="1">
    <source>
        <dbReference type="SAM" id="Phobius"/>
    </source>
</evidence>
<dbReference type="Pfam" id="PF04471">
    <property type="entry name" value="Mrr_cat"/>
    <property type="match status" value="1"/>
</dbReference>
<gene>
    <name evidence="3" type="ORF">D5S18_05435</name>
</gene>
<comment type="caution">
    <text evidence="3">The sequence shown here is derived from an EMBL/GenBank/DDBJ whole genome shotgun (WGS) entry which is preliminary data.</text>
</comment>
<feature type="domain" description="Restriction endonuclease type IV Mrr" evidence="2">
    <location>
        <begin position="83"/>
        <end position="195"/>
    </location>
</feature>
<keyword evidence="3" id="KW-0255">Endonuclease</keyword>
<dbReference type="InterPro" id="IPR007560">
    <property type="entry name" value="Restrct_endonuc_IV_Mrr"/>
</dbReference>
<dbReference type="InterPro" id="IPR011856">
    <property type="entry name" value="tRNA_endonuc-like_dom_sf"/>
</dbReference>
<dbReference type="GO" id="GO:0003677">
    <property type="term" value="F:DNA binding"/>
    <property type="evidence" value="ECO:0007669"/>
    <property type="project" value="InterPro"/>
</dbReference>
<dbReference type="Proteomes" id="UP000266677">
    <property type="component" value="Unassembled WGS sequence"/>
</dbReference>
<sequence length="205" mass="21470">MGRRRRRGNGSEALAMIGVAAVLAVLVVPRMTHAAEQQASTLITIGVCLLSAAAAAGALAVWHRRRARARADALVLVALRQNALSPTEFEHALAALCRRDGCTEVRVVGGAGDLGADVIARAPDGRRIVLQAKRYRHARSVGSQDVQRFGGTARTVHAADVAAVVTTARAFTAPAQAYAAKAGILLMAAKPLAAWESRTGPAPWE</sequence>
<proteinExistence type="predicted"/>
<name>A0A3A4KMI4_9NOCA</name>
<dbReference type="AlphaFoldDB" id="A0A3A4KMI4"/>
<feature type="transmembrane region" description="Helical" evidence="1">
    <location>
        <begin position="44"/>
        <end position="62"/>
    </location>
</feature>
<dbReference type="InterPro" id="IPR011335">
    <property type="entry name" value="Restrct_endonuc-II-like"/>
</dbReference>
<dbReference type="GO" id="GO:0015666">
    <property type="term" value="F:restriction endodeoxyribonuclease activity"/>
    <property type="evidence" value="ECO:0007669"/>
    <property type="project" value="TreeGrafter"/>
</dbReference>
<evidence type="ECO:0000313" key="4">
    <source>
        <dbReference type="Proteomes" id="UP000266677"/>
    </source>
</evidence>
<dbReference type="OrthoDB" id="5181666at2"/>
<dbReference type="GO" id="GO:0009307">
    <property type="term" value="P:DNA restriction-modification system"/>
    <property type="evidence" value="ECO:0007669"/>
    <property type="project" value="InterPro"/>
</dbReference>
<organism evidence="3 4">
    <name type="scientific">Nocardia panacis</name>
    <dbReference type="NCBI Taxonomy" id="2340916"/>
    <lineage>
        <taxon>Bacteria</taxon>
        <taxon>Bacillati</taxon>
        <taxon>Actinomycetota</taxon>
        <taxon>Actinomycetes</taxon>
        <taxon>Mycobacteriales</taxon>
        <taxon>Nocardiaceae</taxon>
        <taxon>Nocardia</taxon>
    </lineage>
</organism>
<protein>
    <submittedName>
        <fullName evidence="3">Restriction endonuclease</fullName>
    </submittedName>
</protein>
<dbReference type="PANTHER" id="PTHR30015">
    <property type="entry name" value="MRR RESTRICTION SYSTEM PROTEIN"/>
    <property type="match status" value="1"/>
</dbReference>
<dbReference type="EMBL" id="QZFU01000013">
    <property type="protein sequence ID" value="RJO78347.1"/>
    <property type="molecule type" value="Genomic_DNA"/>
</dbReference>
<dbReference type="PANTHER" id="PTHR30015:SF6">
    <property type="entry name" value="SLL1429 PROTEIN"/>
    <property type="match status" value="1"/>
</dbReference>
<dbReference type="SUPFAM" id="SSF52980">
    <property type="entry name" value="Restriction endonuclease-like"/>
    <property type="match status" value="1"/>
</dbReference>
<keyword evidence="1" id="KW-0812">Transmembrane</keyword>
<keyword evidence="3" id="KW-0540">Nuclease</keyword>
<accession>A0A3A4KMI4</accession>
<keyword evidence="3" id="KW-0378">Hydrolase</keyword>
<dbReference type="Gene3D" id="3.40.1350.10">
    <property type="match status" value="1"/>
</dbReference>
<keyword evidence="4" id="KW-1185">Reference proteome</keyword>